<dbReference type="EMBL" id="AYKW01000024">
    <property type="protein sequence ID" value="PIL28391.1"/>
    <property type="molecule type" value="Genomic_DNA"/>
</dbReference>
<keyword evidence="2" id="KW-1185">Reference proteome</keyword>
<dbReference type="Proteomes" id="UP000230002">
    <property type="component" value="Unassembled WGS sequence"/>
</dbReference>
<dbReference type="AlphaFoldDB" id="A0A2G8S3Q3"/>
<protein>
    <submittedName>
        <fullName evidence="1">Uncharacterized protein</fullName>
    </submittedName>
</protein>
<gene>
    <name evidence="1" type="ORF">GSI_09542</name>
</gene>
<proteinExistence type="predicted"/>
<sequence>MLDPHHYVEALNLFGLLDRPEMVPAAVYRCCQLGPGALLEGVQREDGSEALERLSPEDLELCMETVPRLMRATVRVMMGLTDLVEARMSLVCAQQPDCVMPKTCVGGLAAMLGEWRDHMAYRVDTDALGTDFSEDVDTRVCRGAMCRVCGDVLRAAHRRFRREVWAALPRLTETDVKGWNSG</sequence>
<evidence type="ECO:0000313" key="1">
    <source>
        <dbReference type="EMBL" id="PIL28391.1"/>
    </source>
</evidence>
<comment type="caution">
    <text evidence="1">The sequence shown here is derived from an EMBL/GenBank/DDBJ whole genome shotgun (WGS) entry which is preliminary data.</text>
</comment>
<reference evidence="1 2" key="1">
    <citation type="journal article" date="2015" name="Sci. Rep.">
        <title>Chromosome-level genome map provides insights into diverse defense mechanisms in the medicinal fungus Ganoderma sinense.</title>
        <authorList>
            <person name="Zhu Y."/>
            <person name="Xu J."/>
            <person name="Sun C."/>
            <person name="Zhou S."/>
            <person name="Xu H."/>
            <person name="Nelson D.R."/>
            <person name="Qian J."/>
            <person name="Song J."/>
            <person name="Luo H."/>
            <person name="Xiang L."/>
            <person name="Li Y."/>
            <person name="Xu Z."/>
            <person name="Ji A."/>
            <person name="Wang L."/>
            <person name="Lu S."/>
            <person name="Hayward A."/>
            <person name="Sun W."/>
            <person name="Li X."/>
            <person name="Schwartz D.C."/>
            <person name="Wang Y."/>
            <person name="Chen S."/>
        </authorList>
    </citation>
    <scope>NUCLEOTIDE SEQUENCE [LARGE SCALE GENOMIC DNA]</scope>
    <source>
        <strain evidence="1 2">ZZ0214-1</strain>
    </source>
</reference>
<organism evidence="1 2">
    <name type="scientific">Ganoderma sinense ZZ0214-1</name>
    <dbReference type="NCBI Taxonomy" id="1077348"/>
    <lineage>
        <taxon>Eukaryota</taxon>
        <taxon>Fungi</taxon>
        <taxon>Dikarya</taxon>
        <taxon>Basidiomycota</taxon>
        <taxon>Agaricomycotina</taxon>
        <taxon>Agaricomycetes</taxon>
        <taxon>Polyporales</taxon>
        <taxon>Polyporaceae</taxon>
        <taxon>Ganoderma</taxon>
    </lineage>
</organism>
<dbReference type="OrthoDB" id="2802798at2759"/>
<name>A0A2G8S3Q3_9APHY</name>
<accession>A0A2G8S3Q3</accession>
<evidence type="ECO:0000313" key="2">
    <source>
        <dbReference type="Proteomes" id="UP000230002"/>
    </source>
</evidence>